<dbReference type="GO" id="GO:0031490">
    <property type="term" value="F:chromatin DNA binding"/>
    <property type="evidence" value="ECO:0007669"/>
    <property type="project" value="TreeGrafter"/>
</dbReference>
<dbReference type="Gene3D" id="1.10.20.10">
    <property type="entry name" value="Histone, subunit A"/>
    <property type="match status" value="1"/>
</dbReference>
<evidence type="ECO:0000313" key="7">
    <source>
        <dbReference type="Proteomes" id="UP000007801"/>
    </source>
</evidence>
<dbReference type="CTD" id="3772329"/>
<dbReference type="Pfam" id="PF00808">
    <property type="entry name" value="CBFD_NFYB_HMF"/>
    <property type="match status" value="1"/>
</dbReference>
<sequence length="172" mass="18732">MGQKEIFILPCPTLAFTITSKTPTICVIYAGSVSGNNLRFPDKLRNMVERIEDLNLPNAVIARLIKESLPDGANVSKEARAAIARAASVFAIFVTSSSTALAHKQNHKTITAKDILQTLSELDFESFVPSLTQDLEVYRKMVKDKKESKANKKDASTSEKASSSVATEEAAE</sequence>
<dbReference type="GeneID" id="6498333"/>
<protein>
    <recommendedName>
        <fullName evidence="3">DNA polymerase epsilon subunit 3</fullName>
    </recommendedName>
</protein>
<dbReference type="PANTHER" id="PTHR46172:SF1">
    <property type="entry name" value="DNA POLYMERASE EPSILON SUBUNIT 3"/>
    <property type="match status" value="1"/>
</dbReference>
<dbReference type="GO" id="GO:0034080">
    <property type="term" value="P:CENP-A containing chromatin assembly"/>
    <property type="evidence" value="ECO:0007669"/>
    <property type="project" value="EnsemblMetazoa"/>
</dbReference>
<dbReference type="eggNOG" id="KOG0870">
    <property type="taxonomic scope" value="Eukaryota"/>
</dbReference>
<dbReference type="CDD" id="cd22928">
    <property type="entry name" value="HFD_POLE3_DPB4"/>
    <property type="match status" value="1"/>
</dbReference>
<feature type="compositionally biased region" description="Low complexity" evidence="4">
    <location>
        <begin position="158"/>
        <end position="172"/>
    </location>
</feature>
<dbReference type="InterPro" id="IPR003958">
    <property type="entry name" value="CBFA_NFYB_domain"/>
</dbReference>
<dbReference type="InterPro" id="IPR009072">
    <property type="entry name" value="Histone-fold"/>
</dbReference>
<evidence type="ECO:0000313" key="6">
    <source>
        <dbReference type="EMBL" id="EDV31789.2"/>
    </source>
</evidence>
<dbReference type="GO" id="GO:0006272">
    <property type="term" value="P:leading strand elongation"/>
    <property type="evidence" value="ECO:0007669"/>
    <property type="project" value="TreeGrafter"/>
</dbReference>
<evidence type="ECO:0000256" key="2">
    <source>
        <dbReference type="ARBA" id="ARBA00023242"/>
    </source>
</evidence>
<dbReference type="Proteomes" id="UP000007801">
    <property type="component" value="Unassembled WGS sequence"/>
</dbReference>
<gene>
    <name evidence="6" type="primary">Dana\GF15525</name>
    <name evidence="6" type="synonym">dana_GLEANR_16291</name>
    <name evidence="6" type="ORF">GF15525</name>
</gene>
<dbReference type="AlphaFoldDB" id="B3MLW1"/>
<feature type="compositionally biased region" description="Basic and acidic residues" evidence="4">
    <location>
        <begin position="143"/>
        <end position="157"/>
    </location>
</feature>
<evidence type="ECO:0000256" key="4">
    <source>
        <dbReference type="SAM" id="MobiDB-lite"/>
    </source>
</evidence>
<keyword evidence="2" id="KW-0539">Nucleus</keyword>
<dbReference type="GO" id="GO:0008622">
    <property type="term" value="C:epsilon DNA polymerase complex"/>
    <property type="evidence" value="ECO:0007669"/>
    <property type="project" value="TreeGrafter"/>
</dbReference>
<accession>B3MLW1</accession>
<dbReference type="KEGG" id="dan:6498333"/>
<dbReference type="GO" id="GO:0031507">
    <property type="term" value="P:heterochromatin formation"/>
    <property type="evidence" value="ECO:0007669"/>
    <property type="project" value="TreeGrafter"/>
</dbReference>
<dbReference type="GO" id="GO:0046982">
    <property type="term" value="F:protein heterodimerization activity"/>
    <property type="evidence" value="ECO:0007669"/>
    <property type="project" value="InterPro"/>
</dbReference>
<feature type="domain" description="Transcription factor CBF/NF-Y/archaeal histone" evidence="5">
    <location>
        <begin position="55"/>
        <end position="118"/>
    </location>
</feature>
<dbReference type="SUPFAM" id="SSF47113">
    <property type="entry name" value="Histone-fold"/>
    <property type="match status" value="1"/>
</dbReference>
<dbReference type="InterPro" id="IPR051377">
    <property type="entry name" value="DNA_Pol-Epsilon_Subunit"/>
</dbReference>
<dbReference type="FunFam" id="1.10.20.10:FF:000128">
    <property type="entry name" value="Chromatin accessibility complex 14kD protein"/>
    <property type="match status" value="1"/>
</dbReference>
<dbReference type="FunCoup" id="B3MLW1">
    <property type="interactions" value="671"/>
</dbReference>
<dbReference type="HOGENOM" id="CLU_066247_7_4_1"/>
<dbReference type="OrthoDB" id="1707486at2759"/>
<dbReference type="EMBL" id="CH902620">
    <property type="protein sequence ID" value="EDV31789.2"/>
    <property type="molecule type" value="Genomic_DNA"/>
</dbReference>
<dbReference type="STRING" id="7217.B3MLW1"/>
<organism evidence="6 7">
    <name type="scientific">Drosophila ananassae</name>
    <name type="common">Fruit fly</name>
    <dbReference type="NCBI Taxonomy" id="7217"/>
    <lineage>
        <taxon>Eukaryota</taxon>
        <taxon>Metazoa</taxon>
        <taxon>Ecdysozoa</taxon>
        <taxon>Arthropoda</taxon>
        <taxon>Hexapoda</taxon>
        <taxon>Insecta</taxon>
        <taxon>Pterygota</taxon>
        <taxon>Neoptera</taxon>
        <taxon>Endopterygota</taxon>
        <taxon>Diptera</taxon>
        <taxon>Brachycera</taxon>
        <taxon>Muscomorpha</taxon>
        <taxon>Ephydroidea</taxon>
        <taxon>Drosophilidae</taxon>
        <taxon>Drosophila</taxon>
        <taxon>Sophophora</taxon>
    </lineage>
</organism>
<dbReference type="InParanoid" id="B3MLW1"/>
<evidence type="ECO:0000259" key="5">
    <source>
        <dbReference type="Pfam" id="PF00808"/>
    </source>
</evidence>
<name>B3MLW1_DROAN</name>
<dbReference type="SMR" id="B3MLW1"/>
<proteinExistence type="predicted"/>
<dbReference type="GO" id="GO:0008623">
    <property type="term" value="C:CHRAC"/>
    <property type="evidence" value="ECO:0007669"/>
    <property type="project" value="EnsemblMetazoa"/>
</dbReference>
<evidence type="ECO:0000256" key="1">
    <source>
        <dbReference type="ARBA" id="ARBA00004123"/>
    </source>
</evidence>
<dbReference type="PANTHER" id="PTHR46172">
    <property type="entry name" value="DNA POLYMERASE EPSILON SUBUNIT 3"/>
    <property type="match status" value="1"/>
</dbReference>
<dbReference type="GO" id="GO:0140672">
    <property type="term" value="C:ATAC complex"/>
    <property type="evidence" value="ECO:0007669"/>
    <property type="project" value="EnsemblMetazoa"/>
</dbReference>
<dbReference type="GO" id="GO:0071480">
    <property type="term" value="P:cellular response to gamma radiation"/>
    <property type="evidence" value="ECO:0007669"/>
    <property type="project" value="EnsemblMetazoa"/>
</dbReference>
<dbReference type="GO" id="GO:0006974">
    <property type="term" value="P:DNA damage response"/>
    <property type="evidence" value="ECO:0007669"/>
    <property type="project" value="EnsemblMetazoa"/>
</dbReference>
<reference evidence="6 7" key="1">
    <citation type="journal article" date="2007" name="Nature">
        <title>Evolution of genes and genomes on the Drosophila phylogeny.</title>
        <authorList>
            <consortium name="Drosophila 12 Genomes Consortium"/>
            <person name="Clark A.G."/>
            <person name="Eisen M.B."/>
            <person name="Smith D.R."/>
            <person name="Bergman C.M."/>
            <person name="Oliver B."/>
            <person name="Markow T.A."/>
            <person name="Kaufman T.C."/>
            <person name="Kellis M."/>
            <person name="Gelbart W."/>
            <person name="Iyer V.N."/>
            <person name="Pollard D.A."/>
            <person name="Sackton T.B."/>
            <person name="Larracuente A.M."/>
            <person name="Singh N.D."/>
            <person name="Abad J.P."/>
            <person name="Abt D.N."/>
            <person name="Adryan B."/>
            <person name="Aguade M."/>
            <person name="Akashi H."/>
            <person name="Anderson W.W."/>
            <person name="Aquadro C.F."/>
            <person name="Ardell D.H."/>
            <person name="Arguello R."/>
            <person name="Artieri C.G."/>
            <person name="Barbash D.A."/>
            <person name="Barker D."/>
            <person name="Barsanti P."/>
            <person name="Batterham P."/>
            <person name="Batzoglou S."/>
            <person name="Begun D."/>
            <person name="Bhutkar A."/>
            <person name="Blanco E."/>
            <person name="Bosak S.A."/>
            <person name="Bradley R.K."/>
            <person name="Brand A.D."/>
            <person name="Brent M.R."/>
            <person name="Brooks A.N."/>
            <person name="Brown R.H."/>
            <person name="Butlin R.K."/>
            <person name="Caggese C."/>
            <person name="Calvi B.R."/>
            <person name="Bernardo de Carvalho A."/>
            <person name="Caspi A."/>
            <person name="Castrezana S."/>
            <person name="Celniker S.E."/>
            <person name="Chang J.L."/>
            <person name="Chapple C."/>
            <person name="Chatterji S."/>
            <person name="Chinwalla A."/>
            <person name="Civetta A."/>
            <person name="Clifton S.W."/>
            <person name="Comeron J.M."/>
            <person name="Costello J.C."/>
            <person name="Coyne J.A."/>
            <person name="Daub J."/>
            <person name="David R.G."/>
            <person name="Delcher A.L."/>
            <person name="Delehaunty K."/>
            <person name="Do C.B."/>
            <person name="Ebling H."/>
            <person name="Edwards K."/>
            <person name="Eickbush T."/>
            <person name="Evans J.D."/>
            <person name="Filipski A."/>
            <person name="Findeiss S."/>
            <person name="Freyhult E."/>
            <person name="Fulton L."/>
            <person name="Fulton R."/>
            <person name="Garcia A.C."/>
            <person name="Gardiner A."/>
            <person name="Garfield D.A."/>
            <person name="Garvin B.E."/>
            <person name="Gibson G."/>
            <person name="Gilbert D."/>
            <person name="Gnerre S."/>
            <person name="Godfrey J."/>
            <person name="Good R."/>
            <person name="Gotea V."/>
            <person name="Gravely B."/>
            <person name="Greenberg A.J."/>
            <person name="Griffiths-Jones S."/>
            <person name="Gross S."/>
            <person name="Guigo R."/>
            <person name="Gustafson E.A."/>
            <person name="Haerty W."/>
            <person name="Hahn M.W."/>
            <person name="Halligan D.L."/>
            <person name="Halpern A.L."/>
            <person name="Halter G.M."/>
            <person name="Han M.V."/>
            <person name="Heger A."/>
            <person name="Hillier L."/>
            <person name="Hinrichs A.S."/>
            <person name="Holmes I."/>
            <person name="Hoskins R.A."/>
            <person name="Hubisz M.J."/>
            <person name="Hultmark D."/>
            <person name="Huntley M.A."/>
            <person name="Jaffe D.B."/>
            <person name="Jagadeeshan S."/>
            <person name="Jeck W.R."/>
            <person name="Johnson J."/>
            <person name="Jones C.D."/>
            <person name="Jordan W.C."/>
            <person name="Karpen G.H."/>
            <person name="Kataoka E."/>
            <person name="Keightley P.D."/>
            <person name="Kheradpour P."/>
            <person name="Kirkness E.F."/>
            <person name="Koerich L.B."/>
            <person name="Kristiansen K."/>
            <person name="Kudrna D."/>
            <person name="Kulathinal R.J."/>
            <person name="Kumar S."/>
            <person name="Kwok R."/>
            <person name="Lander E."/>
            <person name="Langley C.H."/>
            <person name="Lapoint R."/>
            <person name="Lazzaro B.P."/>
            <person name="Lee S.J."/>
            <person name="Levesque L."/>
            <person name="Li R."/>
            <person name="Lin C.F."/>
            <person name="Lin M.F."/>
            <person name="Lindblad-Toh K."/>
            <person name="Llopart A."/>
            <person name="Long M."/>
            <person name="Low L."/>
            <person name="Lozovsky E."/>
            <person name="Lu J."/>
            <person name="Luo M."/>
            <person name="Machado C.A."/>
            <person name="Makalowski W."/>
            <person name="Marzo M."/>
            <person name="Matsuda M."/>
            <person name="Matzkin L."/>
            <person name="McAllister B."/>
            <person name="McBride C.S."/>
            <person name="McKernan B."/>
            <person name="McKernan K."/>
            <person name="Mendez-Lago M."/>
            <person name="Minx P."/>
            <person name="Mollenhauer M.U."/>
            <person name="Montooth K."/>
            <person name="Mount S.M."/>
            <person name="Mu X."/>
            <person name="Myers E."/>
            <person name="Negre B."/>
            <person name="Newfeld S."/>
            <person name="Nielsen R."/>
            <person name="Noor M.A."/>
            <person name="O'Grady P."/>
            <person name="Pachter L."/>
            <person name="Papaceit M."/>
            <person name="Parisi M.J."/>
            <person name="Parisi M."/>
            <person name="Parts L."/>
            <person name="Pedersen J.S."/>
            <person name="Pesole G."/>
            <person name="Phillippy A.M."/>
            <person name="Ponting C.P."/>
            <person name="Pop M."/>
            <person name="Porcelli D."/>
            <person name="Powell J.R."/>
            <person name="Prohaska S."/>
            <person name="Pruitt K."/>
            <person name="Puig M."/>
            <person name="Quesneville H."/>
            <person name="Ram K.R."/>
            <person name="Rand D."/>
            <person name="Rasmussen M.D."/>
            <person name="Reed L.K."/>
            <person name="Reenan R."/>
            <person name="Reily A."/>
            <person name="Remington K.A."/>
            <person name="Rieger T.T."/>
            <person name="Ritchie M.G."/>
            <person name="Robin C."/>
            <person name="Rogers Y.H."/>
            <person name="Rohde C."/>
            <person name="Rozas J."/>
            <person name="Rubenfield M.J."/>
            <person name="Ruiz A."/>
            <person name="Russo S."/>
            <person name="Salzberg S.L."/>
            <person name="Sanchez-Gracia A."/>
            <person name="Saranga D.J."/>
            <person name="Sato H."/>
            <person name="Schaeffer S.W."/>
            <person name="Schatz M.C."/>
            <person name="Schlenke T."/>
            <person name="Schwartz R."/>
            <person name="Segarra C."/>
            <person name="Singh R.S."/>
            <person name="Sirot L."/>
            <person name="Sirota M."/>
            <person name="Sisneros N.B."/>
            <person name="Smith C.D."/>
            <person name="Smith T.F."/>
            <person name="Spieth J."/>
            <person name="Stage D.E."/>
            <person name="Stark A."/>
            <person name="Stephan W."/>
            <person name="Strausberg R.L."/>
            <person name="Strempel S."/>
            <person name="Sturgill D."/>
            <person name="Sutton G."/>
            <person name="Sutton G.G."/>
            <person name="Tao W."/>
            <person name="Teichmann S."/>
            <person name="Tobari Y.N."/>
            <person name="Tomimura Y."/>
            <person name="Tsolas J.M."/>
            <person name="Valente V.L."/>
            <person name="Venter E."/>
            <person name="Venter J.C."/>
            <person name="Vicario S."/>
            <person name="Vieira F.G."/>
            <person name="Vilella A.J."/>
            <person name="Villasante A."/>
            <person name="Walenz B."/>
            <person name="Wang J."/>
            <person name="Wasserman M."/>
            <person name="Watts T."/>
            <person name="Wilson D."/>
            <person name="Wilson R.K."/>
            <person name="Wing R.A."/>
            <person name="Wolfner M.F."/>
            <person name="Wong A."/>
            <person name="Wong G.K."/>
            <person name="Wu C.I."/>
            <person name="Wu G."/>
            <person name="Yamamoto D."/>
            <person name="Yang H.P."/>
            <person name="Yang S.P."/>
            <person name="Yorke J.A."/>
            <person name="Yoshida K."/>
            <person name="Zdobnov E."/>
            <person name="Zhang P."/>
            <person name="Zhang Y."/>
            <person name="Zimin A.V."/>
            <person name="Baldwin J."/>
            <person name="Abdouelleil A."/>
            <person name="Abdulkadir J."/>
            <person name="Abebe A."/>
            <person name="Abera B."/>
            <person name="Abreu J."/>
            <person name="Acer S.C."/>
            <person name="Aftuck L."/>
            <person name="Alexander A."/>
            <person name="An P."/>
            <person name="Anderson E."/>
            <person name="Anderson S."/>
            <person name="Arachi H."/>
            <person name="Azer M."/>
            <person name="Bachantsang P."/>
            <person name="Barry A."/>
            <person name="Bayul T."/>
            <person name="Berlin A."/>
            <person name="Bessette D."/>
            <person name="Bloom T."/>
            <person name="Blye J."/>
            <person name="Boguslavskiy L."/>
            <person name="Bonnet C."/>
            <person name="Boukhgalter B."/>
            <person name="Bourzgui I."/>
            <person name="Brown A."/>
            <person name="Cahill P."/>
            <person name="Channer S."/>
            <person name="Cheshatsang Y."/>
            <person name="Chuda L."/>
            <person name="Citroen M."/>
            <person name="Collymore A."/>
            <person name="Cooke P."/>
            <person name="Costello M."/>
            <person name="D'Aco K."/>
            <person name="Daza R."/>
            <person name="De Haan G."/>
            <person name="DeGray S."/>
            <person name="DeMaso C."/>
            <person name="Dhargay N."/>
            <person name="Dooley K."/>
            <person name="Dooley E."/>
            <person name="Doricent M."/>
            <person name="Dorje P."/>
            <person name="Dorjee K."/>
            <person name="Dupes A."/>
            <person name="Elong R."/>
            <person name="Falk J."/>
            <person name="Farina A."/>
            <person name="Faro S."/>
            <person name="Ferguson D."/>
            <person name="Fisher S."/>
            <person name="Foley C.D."/>
            <person name="Franke A."/>
            <person name="Friedrich D."/>
            <person name="Gadbois L."/>
            <person name="Gearin G."/>
            <person name="Gearin C.R."/>
            <person name="Giannoukos G."/>
            <person name="Goode T."/>
            <person name="Graham J."/>
            <person name="Grandbois E."/>
            <person name="Grewal S."/>
            <person name="Gyaltsen K."/>
            <person name="Hafez N."/>
            <person name="Hagos B."/>
            <person name="Hall J."/>
            <person name="Henson C."/>
            <person name="Hollinger A."/>
            <person name="Honan T."/>
            <person name="Huard M.D."/>
            <person name="Hughes L."/>
            <person name="Hurhula B."/>
            <person name="Husby M.E."/>
            <person name="Kamat A."/>
            <person name="Kanga B."/>
            <person name="Kashin S."/>
            <person name="Khazanovich D."/>
            <person name="Kisner P."/>
            <person name="Lance K."/>
            <person name="Lara M."/>
            <person name="Lee W."/>
            <person name="Lennon N."/>
            <person name="Letendre F."/>
            <person name="LeVine R."/>
            <person name="Lipovsky A."/>
            <person name="Liu X."/>
            <person name="Liu J."/>
            <person name="Liu S."/>
            <person name="Lokyitsang T."/>
            <person name="Lokyitsang Y."/>
            <person name="Lubonja R."/>
            <person name="Lui A."/>
            <person name="MacDonald P."/>
            <person name="Magnisalis V."/>
            <person name="Maru K."/>
            <person name="Matthews C."/>
            <person name="McCusker W."/>
            <person name="McDonough S."/>
            <person name="Mehta T."/>
            <person name="Meldrim J."/>
            <person name="Meneus L."/>
            <person name="Mihai O."/>
            <person name="Mihalev A."/>
            <person name="Mihova T."/>
            <person name="Mittelman R."/>
            <person name="Mlenga V."/>
            <person name="Montmayeur A."/>
            <person name="Mulrain L."/>
            <person name="Navidi A."/>
            <person name="Naylor J."/>
            <person name="Negash T."/>
            <person name="Nguyen T."/>
            <person name="Nguyen N."/>
            <person name="Nicol R."/>
            <person name="Norbu C."/>
            <person name="Norbu N."/>
            <person name="Novod N."/>
            <person name="O'Neill B."/>
            <person name="Osman S."/>
            <person name="Markiewicz E."/>
            <person name="Oyono O.L."/>
            <person name="Patti C."/>
            <person name="Phunkhang P."/>
            <person name="Pierre F."/>
            <person name="Priest M."/>
            <person name="Raghuraman S."/>
            <person name="Rege F."/>
            <person name="Reyes R."/>
            <person name="Rise C."/>
            <person name="Rogov P."/>
            <person name="Ross K."/>
            <person name="Ryan E."/>
            <person name="Settipalli S."/>
            <person name="Shea T."/>
            <person name="Sherpa N."/>
            <person name="Shi L."/>
            <person name="Shih D."/>
            <person name="Sparrow T."/>
            <person name="Spaulding J."/>
            <person name="Stalker J."/>
            <person name="Stange-Thomann N."/>
            <person name="Stavropoulos S."/>
            <person name="Stone C."/>
            <person name="Strader C."/>
            <person name="Tesfaye S."/>
            <person name="Thomson T."/>
            <person name="Thoulutsang Y."/>
            <person name="Thoulutsang D."/>
            <person name="Topham K."/>
            <person name="Topping I."/>
            <person name="Tsamla T."/>
            <person name="Vassiliev H."/>
            <person name="Vo A."/>
            <person name="Wangchuk T."/>
            <person name="Wangdi T."/>
            <person name="Weiand M."/>
            <person name="Wilkinson J."/>
            <person name="Wilson A."/>
            <person name="Yadav S."/>
            <person name="Young G."/>
            <person name="Yu Q."/>
            <person name="Zembek L."/>
            <person name="Zhong D."/>
            <person name="Zimmer A."/>
            <person name="Zwirko Z."/>
            <person name="Jaffe D.B."/>
            <person name="Alvarez P."/>
            <person name="Brockman W."/>
            <person name="Butler J."/>
            <person name="Chin C."/>
            <person name="Gnerre S."/>
            <person name="Grabherr M."/>
            <person name="Kleber M."/>
            <person name="Mauceli E."/>
            <person name="MacCallum I."/>
        </authorList>
    </citation>
    <scope>NUCLEOTIDE SEQUENCE [LARGE SCALE GENOMIC DNA]</scope>
    <source>
        <strain evidence="7">Tucson 14024-0371.13</strain>
    </source>
</reference>
<feature type="region of interest" description="Disordered" evidence="4">
    <location>
        <begin position="143"/>
        <end position="172"/>
    </location>
</feature>
<comment type="subcellular location">
    <subcellularLocation>
        <location evidence="1">Nucleus</location>
    </subcellularLocation>
</comment>
<keyword evidence="7" id="KW-1185">Reference proteome</keyword>
<evidence type="ECO:0000256" key="3">
    <source>
        <dbReference type="ARBA" id="ARBA00039793"/>
    </source>
</evidence>